<evidence type="ECO:0000313" key="3">
    <source>
        <dbReference type="Proteomes" id="UP001186944"/>
    </source>
</evidence>
<evidence type="ECO:0000256" key="1">
    <source>
        <dbReference type="SAM" id="Phobius"/>
    </source>
</evidence>
<dbReference type="Proteomes" id="UP001186944">
    <property type="component" value="Unassembled WGS sequence"/>
</dbReference>
<dbReference type="AlphaFoldDB" id="A0AA88XNC3"/>
<feature type="transmembrane region" description="Helical" evidence="1">
    <location>
        <begin position="45"/>
        <end position="72"/>
    </location>
</feature>
<evidence type="ECO:0000313" key="2">
    <source>
        <dbReference type="EMBL" id="KAK3084375.1"/>
    </source>
</evidence>
<reference evidence="2" key="1">
    <citation type="submission" date="2019-08" db="EMBL/GenBank/DDBJ databases">
        <title>The improved chromosome-level genome for the pearl oyster Pinctada fucata martensii using PacBio sequencing and Hi-C.</title>
        <authorList>
            <person name="Zheng Z."/>
        </authorList>
    </citation>
    <scope>NUCLEOTIDE SEQUENCE</scope>
    <source>
        <strain evidence="2">ZZ-2019</strain>
        <tissue evidence="2">Adductor muscle</tissue>
    </source>
</reference>
<protein>
    <submittedName>
        <fullName evidence="2">Uncharacterized protein</fullName>
    </submittedName>
</protein>
<accession>A0AA88XNC3</accession>
<sequence>MYGSYSNCKRFALVIQFLVLEVSDLVFDWDFYAEVSKSERFKGDAISWAILAFAIWGTILFISEFVCLIISVCDGKPSEAGDVVNCLTTWTEDIPQMIMAVYIAVLVQEPITGWVQYTKAVLAILESAIRCIIIIARCCGCSDDDDDERCCPNFADTVNFIGYLIIAICAIVVLVIFAA</sequence>
<keyword evidence="1" id="KW-1133">Transmembrane helix</keyword>
<keyword evidence="1" id="KW-0812">Transmembrane</keyword>
<name>A0AA88XNC3_PINIB</name>
<proteinExistence type="predicted"/>
<dbReference type="EMBL" id="VSWD01000013">
    <property type="protein sequence ID" value="KAK3084375.1"/>
    <property type="molecule type" value="Genomic_DNA"/>
</dbReference>
<feature type="transmembrane region" description="Helical" evidence="1">
    <location>
        <begin position="160"/>
        <end position="178"/>
    </location>
</feature>
<keyword evidence="1" id="KW-0472">Membrane</keyword>
<comment type="caution">
    <text evidence="2">The sequence shown here is derived from an EMBL/GenBank/DDBJ whole genome shotgun (WGS) entry which is preliminary data.</text>
</comment>
<gene>
    <name evidence="2" type="ORF">FSP39_012455</name>
</gene>
<organism evidence="2 3">
    <name type="scientific">Pinctada imbricata</name>
    <name type="common">Atlantic pearl-oyster</name>
    <name type="synonym">Pinctada martensii</name>
    <dbReference type="NCBI Taxonomy" id="66713"/>
    <lineage>
        <taxon>Eukaryota</taxon>
        <taxon>Metazoa</taxon>
        <taxon>Spiralia</taxon>
        <taxon>Lophotrochozoa</taxon>
        <taxon>Mollusca</taxon>
        <taxon>Bivalvia</taxon>
        <taxon>Autobranchia</taxon>
        <taxon>Pteriomorphia</taxon>
        <taxon>Pterioida</taxon>
        <taxon>Pterioidea</taxon>
        <taxon>Pteriidae</taxon>
        <taxon>Pinctada</taxon>
    </lineage>
</organism>
<keyword evidence="3" id="KW-1185">Reference proteome</keyword>